<evidence type="ECO:0000256" key="6">
    <source>
        <dbReference type="ARBA" id="ARBA00025747"/>
    </source>
</evidence>
<evidence type="ECO:0000256" key="7">
    <source>
        <dbReference type="ARBA" id="ARBA00044529"/>
    </source>
</evidence>
<keyword evidence="12" id="KW-1185">Reference proteome</keyword>
<evidence type="ECO:0000259" key="9">
    <source>
        <dbReference type="Pfam" id="PF09302"/>
    </source>
</evidence>
<sequence length="539" mass="59512">MSCWRVLPGLEQSDGTPIPQLLVKPDFNLDSYKLHVTDLSNIWAEELQLNDIVGRASIEQSPIEVSKHDTAQLAILLDNIQKALVSSDGPITRVTRSDEEGITLHTSVALPEPLGFLTWKHHLKKRTPATLKNELILPLLVSSHIQHERISGLISTLTDKDKAIDRLLDQYEASNLDLAAAFPSIGSLKAGRRTVRREQAAKHISALQPFREDPWREHTAQVKDSNVTTLGLFQEALVHSTPSVPQELKSTEHCDAWWFAIPDKLSALQTIAKRRKETSRKITQPKKASSETSDDETEDEFGTHDNFKKRAAPDGSGKAAGAEPVTSSLTKDEDGDVSTEDEEDLDAPSQSQSRNQKGTDSAIRITSPSLAPTMEEDSSREKTRQPKSTGFRIGGKGKKVPEKSPSPSEEQSALNANVNVLPSRDSLPPSSQLDSQANTTPRKARRQFKIGGKGKSNDGDPSQHATASPRANRTRTMLSPTAEPPSSPPPQGIVRDEMPVPEIHEETPEEKAVRKRAELKRKNDEAAKKHARQKKKKRF</sequence>
<keyword evidence="4" id="KW-0234">DNA repair</keyword>
<dbReference type="GO" id="GO:0032807">
    <property type="term" value="C:DNA ligase IV complex"/>
    <property type="evidence" value="ECO:0007669"/>
    <property type="project" value="TreeGrafter"/>
</dbReference>
<evidence type="ECO:0000256" key="1">
    <source>
        <dbReference type="ARBA" id="ARBA00004123"/>
    </source>
</evidence>
<dbReference type="Pfam" id="PF09302">
    <property type="entry name" value="XLF"/>
    <property type="match status" value="1"/>
</dbReference>
<feature type="compositionally biased region" description="Polar residues" evidence="8">
    <location>
        <begin position="411"/>
        <end position="420"/>
    </location>
</feature>
<reference evidence="11" key="1">
    <citation type="submission" date="2020-01" db="EMBL/GenBank/DDBJ databases">
        <authorList>
            <consortium name="DOE Joint Genome Institute"/>
            <person name="Haridas S."/>
            <person name="Albert R."/>
            <person name="Binder M."/>
            <person name="Bloem J."/>
            <person name="Labutti K."/>
            <person name="Salamov A."/>
            <person name="Andreopoulos B."/>
            <person name="Baker S.E."/>
            <person name="Barry K."/>
            <person name="Bills G."/>
            <person name="Bluhm B.H."/>
            <person name="Cannon C."/>
            <person name="Castanera R."/>
            <person name="Culley D.E."/>
            <person name="Daum C."/>
            <person name="Ezra D."/>
            <person name="Gonzalez J.B."/>
            <person name="Henrissat B."/>
            <person name="Kuo A."/>
            <person name="Liang C."/>
            <person name="Lipzen A."/>
            <person name="Lutzoni F."/>
            <person name="Magnuson J."/>
            <person name="Mondo S."/>
            <person name="Nolan M."/>
            <person name="Ohm R."/>
            <person name="Pangilinan J."/>
            <person name="Park H.-J."/>
            <person name="Ramirez L."/>
            <person name="Alfaro M."/>
            <person name="Sun H."/>
            <person name="Tritt A."/>
            <person name="Yoshinaga Y."/>
            <person name="Zwiers L.-H."/>
            <person name="Turgeon B.G."/>
            <person name="Goodwin S.B."/>
            <person name="Spatafora J.W."/>
            <person name="Crous P.W."/>
            <person name="Grigoriev I.V."/>
        </authorList>
    </citation>
    <scope>NUCLEOTIDE SEQUENCE</scope>
    <source>
        <strain evidence="11">IPT5</strain>
    </source>
</reference>
<dbReference type="Pfam" id="PF21928">
    <property type="entry name" value="XLF_CC"/>
    <property type="match status" value="1"/>
</dbReference>
<dbReference type="InterPro" id="IPR053829">
    <property type="entry name" value="XLF-like_CC"/>
</dbReference>
<feature type="compositionally biased region" description="Basic and acidic residues" evidence="8">
    <location>
        <begin position="494"/>
        <end position="528"/>
    </location>
</feature>
<feature type="compositionally biased region" description="Acidic residues" evidence="8">
    <location>
        <begin position="333"/>
        <end position="346"/>
    </location>
</feature>
<evidence type="ECO:0000256" key="8">
    <source>
        <dbReference type="SAM" id="MobiDB-lite"/>
    </source>
</evidence>
<evidence type="ECO:0000256" key="3">
    <source>
        <dbReference type="ARBA" id="ARBA00023125"/>
    </source>
</evidence>
<feature type="domain" description="XLF-like coiled-coil region" evidence="10">
    <location>
        <begin position="128"/>
        <end position="178"/>
    </location>
</feature>
<dbReference type="GO" id="GO:0006303">
    <property type="term" value="P:double-strand break repair via nonhomologous end joining"/>
    <property type="evidence" value="ECO:0007669"/>
    <property type="project" value="UniProtKB-ARBA"/>
</dbReference>
<evidence type="ECO:0000256" key="4">
    <source>
        <dbReference type="ARBA" id="ARBA00023204"/>
    </source>
</evidence>
<evidence type="ECO:0000256" key="2">
    <source>
        <dbReference type="ARBA" id="ARBA00022763"/>
    </source>
</evidence>
<feature type="domain" description="XLF-like N-terminal" evidence="9">
    <location>
        <begin position="4"/>
        <end position="125"/>
    </location>
</feature>
<dbReference type="OrthoDB" id="2155935at2759"/>
<dbReference type="AlphaFoldDB" id="A0A6A7AN37"/>
<dbReference type="EMBL" id="MU006369">
    <property type="protein sequence ID" value="KAF2844630.1"/>
    <property type="molecule type" value="Genomic_DNA"/>
</dbReference>
<protein>
    <recommendedName>
        <fullName evidence="7">Non-homologous end-joining factor 1</fullName>
    </recommendedName>
</protein>
<comment type="similarity">
    <text evidence="6">Belongs to the XRCC4-XLF family. XLF subfamily.</text>
</comment>
<feature type="compositionally biased region" description="Polar residues" evidence="8">
    <location>
        <begin position="348"/>
        <end position="370"/>
    </location>
</feature>
<dbReference type="InterPro" id="IPR052287">
    <property type="entry name" value="NHEJ_factor"/>
</dbReference>
<feature type="region of interest" description="Disordered" evidence="8">
    <location>
        <begin position="274"/>
        <end position="539"/>
    </location>
</feature>
<keyword evidence="3" id="KW-0238">DNA-binding</keyword>
<keyword evidence="5" id="KW-0539">Nucleus</keyword>
<evidence type="ECO:0000256" key="5">
    <source>
        <dbReference type="ARBA" id="ARBA00023242"/>
    </source>
</evidence>
<accession>A0A6A7AN37</accession>
<dbReference type="PANTHER" id="PTHR32235:SF1">
    <property type="entry name" value="NON-HOMOLOGOUS END-JOINING FACTOR 1"/>
    <property type="match status" value="1"/>
</dbReference>
<comment type="subcellular location">
    <subcellularLocation>
        <location evidence="1">Nucleus</location>
    </subcellularLocation>
</comment>
<name>A0A6A7AN37_9PLEO</name>
<dbReference type="GO" id="GO:0045027">
    <property type="term" value="F:DNA end binding"/>
    <property type="evidence" value="ECO:0007669"/>
    <property type="project" value="TreeGrafter"/>
</dbReference>
<evidence type="ECO:0000313" key="12">
    <source>
        <dbReference type="Proteomes" id="UP000799423"/>
    </source>
</evidence>
<feature type="compositionally biased region" description="Basic residues" evidence="8">
    <location>
        <begin position="529"/>
        <end position="539"/>
    </location>
</feature>
<feature type="compositionally biased region" description="Basic and acidic residues" evidence="8">
    <location>
        <begin position="301"/>
        <end position="312"/>
    </location>
</feature>
<dbReference type="Proteomes" id="UP000799423">
    <property type="component" value="Unassembled WGS sequence"/>
</dbReference>
<gene>
    <name evidence="11" type="ORF">T440DRAFT_484025</name>
</gene>
<dbReference type="InterPro" id="IPR038051">
    <property type="entry name" value="XRCC4-like_N_sf"/>
</dbReference>
<evidence type="ECO:0000259" key="10">
    <source>
        <dbReference type="Pfam" id="PF21928"/>
    </source>
</evidence>
<dbReference type="InterPro" id="IPR015381">
    <property type="entry name" value="XLF-like_N"/>
</dbReference>
<feature type="compositionally biased region" description="Pro residues" evidence="8">
    <location>
        <begin position="482"/>
        <end position="491"/>
    </location>
</feature>
<dbReference type="PANTHER" id="PTHR32235">
    <property type="entry name" value="NON-HOMOLOGOUS END-JOINING FACTOR 1"/>
    <property type="match status" value="1"/>
</dbReference>
<dbReference type="Gene3D" id="2.170.210.10">
    <property type="entry name" value="DNA double-strand break repair and VJ recombination XRCC4, N-terminal"/>
    <property type="match status" value="1"/>
</dbReference>
<dbReference type="CDD" id="cd22285">
    <property type="entry name" value="HD_XLF_N"/>
    <property type="match status" value="1"/>
</dbReference>
<organism evidence="11 12">
    <name type="scientific">Plenodomus tracheiphilus IPT5</name>
    <dbReference type="NCBI Taxonomy" id="1408161"/>
    <lineage>
        <taxon>Eukaryota</taxon>
        <taxon>Fungi</taxon>
        <taxon>Dikarya</taxon>
        <taxon>Ascomycota</taxon>
        <taxon>Pezizomycotina</taxon>
        <taxon>Dothideomycetes</taxon>
        <taxon>Pleosporomycetidae</taxon>
        <taxon>Pleosporales</taxon>
        <taxon>Pleosporineae</taxon>
        <taxon>Leptosphaeriaceae</taxon>
        <taxon>Plenodomus</taxon>
    </lineage>
</organism>
<keyword evidence="2" id="KW-0227">DNA damage</keyword>
<evidence type="ECO:0000313" key="11">
    <source>
        <dbReference type="EMBL" id="KAF2844630.1"/>
    </source>
</evidence>
<feature type="compositionally biased region" description="Polar residues" evidence="8">
    <location>
        <begin position="428"/>
        <end position="441"/>
    </location>
</feature>
<proteinExistence type="inferred from homology"/>
<feature type="compositionally biased region" description="Polar residues" evidence="8">
    <location>
        <begin position="459"/>
        <end position="479"/>
    </location>
</feature>